<dbReference type="RefSeq" id="WP_035078222.1">
    <property type="nucleotide sequence ID" value="NZ_JQGC01000001.1"/>
</dbReference>
<dbReference type="STRING" id="46914.JP75_01865"/>
<comment type="caution">
    <text evidence="7">The sequence shown here is derived from an EMBL/GenBank/DDBJ whole genome shotgun (WGS) entry which is preliminary data.</text>
</comment>
<evidence type="ECO:0000259" key="6">
    <source>
        <dbReference type="Pfam" id="PF08281"/>
    </source>
</evidence>
<evidence type="ECO:0000313" key="8">
    <source>
        <dbReference type="Proteomes" id="UP000028981"/>
    </source>
</evidence>
<feature type="domain" description="RNA polymerase sigma factor 70 region 4 type 2" evidence="6">
    <location>
        <begin position="104"/>
        <end position="156"/>
    </location>
</feature>
<dbReference type="InterPro" id="IPR007627">
    <property type="entry name" value="RNA_pol_sigma70_r2"/>
</dbReference>
<evidence type="ECO:0000256" key="3">
    <source>
        <dbReference type="ARBA" id="ARBA00023082"/>
    </source>
</evidence>
<dbReference type="GO" id="GO:0003677">
    <property type="term" value="F:DNA binding"/>
    <property type="evidence" value="ECO:0007669"/>
    <property type="project" value="InterPro"/>
</dbReference>
<proteinExistence type="inferred from homology"/>
<organism evidence="7 8">
    <name type="scientific">Devosia riboflavina</name>
    <dbReference type="NCBI Taxonomy" id="46914"/>
    <lineage>
        <taxon>Bacteria</taxon>
        <taxon>Pseudomonadati</taxon>
        <taxon>Pseudomonadota</taxon>
        <taxon>Alphaproteobacteria</taxon>
        <taxon>Hyphomicrobiales</taxon>
        <taxon>Devosiaceae</taxon>
        <taxon>Devosia</taxon>
    </lineage>
</organism>
<dbReference type="InterPro" id="IPR036388">
    <property type="entry name" value="WH-like_DNA-bd_sf"/>
</dbReference>
<dbReference type="InterPro" id="IPR039425">
    <property type="entry name" value="RNA_pol_sigma-70-like"/>
</dbReference>
<dbReference type="InterPro" id="IPR014284">
    <property type="entry name" value="RNA_pol_sigma-70_dom"/>
</dbReference>
<dbReference type="SUPFAM" id="SSF88659">
    <property type="entry name" value="Sigma3 and sigma4 domains of RNA polymerase sigma factors"/>
    <property type="match status" value="1"/>
</dbReference>
<name>A0A087M7P9_9HYPH</name>
<dbReference type="SUPFAM" id="SSF88946">
    <property type="entry name" value="Sigma2 domain of RNA polymerase sigma factors"/>
    <property type="match status" value="1"/>
</dbReference>
<evidence type="ECO:0000256" key="4">
    <source>
        <dbReference type="ARBA" id="ARBA00023163"/>
    </source>
</evidence>
<evidence type="ECO:0000256" key="2">
    <source>
        <dbReference type="ARBA" id="ARBA00023015"/>
    </source>
</evidence>
<dbReference type="GO" id="GO:0006352">
    <property type="term" value="P:DNA-templated transcription initiation"/>
    <property type="evidence" value="ECO:0007669"/>
    <property type="project" value="InterPro"/>
</dbReference>
<dbReference type="Pfam" id="PF04542">
    <property type="entry name" value="Sigma70_r2"/>
    <property type="match status" value="1"/>
</dbReference>
<dbReference type="NCBIfam" id="NF009164">
    <property type="entry name" value="PRK12511.1"/>
    <property type="match status" value="1"/>
</dbReference>
<dbReference type="Gene3D" id="1.10.10.10">
    <property type="entry name" value="Winged helix-like DNA-binding domain superfamily/Winged helix DNA-binding domain"/>
    <property type="match status" value="1"/>
</dbReference>
<evidence type="ECO:0000256" key="1">
    <source>
        <dbReference type="ARBA" id="ARBA00010641"/>
    </source>
</evidence>
<dbReference type="Proteomes" id="UP000028981">
    <property type="component" value="Unassembled WGS sequence"/>
</dbReference>
<dbReference type="NCBIfam" id="TIGR02937">
    <property type="entry name" value="sigma70-ECF"/>
    <property type="match status" value="1"/>
</dbReference>
<comment type="similarity">
    <text evidence="1">Belongs to the sigma-70 factor family. ECF subfamily.</text>
</comment>
<dbReference type="AlphaFoldDB" id="A0A087M7P9"/>
<feature type="domain" description="RNA polymerase sigma-70 region 2" evidence="5">
    <location>
        <begin position="14"/>
        <end position="76"/>
    </location>
</feature>
<gene>
    <name evidence="7" type="ORF">JP75_01865</name>
</gene>
<dbReference type="CDD" id="cd06171">
    <property type="entry name" value="Sigma70_r4"/>
    <property type="match status" value="1"/>
</dbReference>
<accession>A0A087M7P9</accession>
<evidence type="ECO:0000259" key="5">
    <source>
        <dbReference type="Pfam" id="PF04542"/>
    </source>
</evidence>
<reference evidence="7 8" key="1">
    <citation type="submission" date="2014-08" db="EMBL/GenBank/DDBJ databases">
        <authorList>
            <person name="Hassan Y.I."/>
            <person name="Lepp D."/>
            <person name="Zhou T."/>
        </authorList>
    </citation>
    <scope>NUCLEOTIDE SEQUENCE [LARGE SCALE GENOMIC DNA]</scope>
    <source>
        <strain evidence="7 8">IFO13584</strain>
    </source>
</reference>
<evidence type="ECO:0000313" key="7">
    <source>
        <dbReference type="EMBL" id="KFL32902.1"/>
    </source>
</evidence>
<protein>
    <submittedName>
        <fullName evidence="7">RNA polymerase sigma factor</fullName>
    </submittedName>
</protein>
<dbReference type="InterPro" id="IPR013249">
    <property type="entry name" value="RNA_pol_sigma70_r4_t2"/>
</dbReference>
<keyword evidence="3" id="KW-0731">Sigma factor</keyword>
<dbReference type="OrthoDB" id="9784272at2"/>
<dbReference type="InterPro" id="IPR013325">
    <property type="entry name" value="RNA_pol_sigma_r2"/>
</dbReference>
<keyword evidence="4" id="KW-0804">Transcription</keyword>
<dbReference type="GO" id="GO:0016987">
    <property type="term" value="F:sigma factor activity"/>
    <property type="evidence" value="ECO:0007669"/>
    <property type="project" value="UniProtKB-KW"/>
</dbReference>
<dbReference type="Pfam" id="PF08281">
    <property type="entry name" value="Sigma70_r4_2"/>
    <property type="match status" value="1"/>
</dbReference>
<keyword evidence="2" id="KW-0805">Transcription regulation</keyword>
<dbReference type="PANTHER" id="PTHR43133:SF25">
    <property type="entry name" value="RNA POLYMERASE SIGMA FACTOR RFAY-RELATED"/>
    <property type="match status" value="1"/>
</dbReference>
<dbReference type="InterPro" id="IPR013324">
    <property type="entry name" value="RNA_pol_sigma_r3/r4-like"/>
</dbReference>
<dbReference type="EMBL" id="JQGC01000001">
    <property type="protein sequence ID" value="KFL32902.1"/>
    <property type="molecule type" value="Genomic_DNA"/>
</dbReference>
<dbReference type="Gene3D" id="1.10.1740.10">
    <property type="match status" value="1"/>
</dbReference>
<sequence>MVPPKPRKSEVMNELPALRRYALSLTRHPTDAEDLVHDALVRAMERSVTYNPAGNLRGWLMSILHNLHIDRVRSGKSSAARDRDFAAQTAETLPPNQLDSVRLNQVRRAFDTLPDEQREAMHLVTIEGLSYEEAAAVLGVPAGTVMSRISRGREALRRWESGPALRLIKGGE</sequence>
<dbReference type="PANTHER" id="PTHR43133">
    <property type="entry name" value="RNA POLYMERASE ECF-TYPE SIGMA FACTO"/>
    <property type="match status" value="1"/>
</dbReference>
<keyword evidence="8" id="KW-1185">Reference proteome</keyword>